<dbReference type="GO" id="GO:0016485">
    <property type="term" value="P:protein processing"/>
    <property type="evidence" value="ECO:0007669"/>
    <property type="project" value="TreeGrafter"/>
</dbReference>
<dbReference type="Proteomes" id="UP000639338">
    <property type="component" value="Unassembled WGS sequence"/>
</dbReference>
<reference evidence="3 4" key="1">
    <citation type="submission" date="2020-08" db="EMBL/GenBank/DDBJ databases">
        <title>Aphidius gifuensis genome sequencing and assembly.</title>
        <authorList>
            <person name="Du Z."/>
        </authorList>
    </citation>
    <scope>NUCLEOTIDE SEQUENCE [LARGE SCALE GENOMIC DNA]</scope>
    <source>
        <strain evidence="3">YNYX2018</strain>
        <tissue evidence="3">Adults</tissue>
    </source>
</reference>
<dbReference type="Pfam" id="PF01431">
    <property type="entry name" value="Peptidase_M13"/>
    <property type="match status" value="1"/>
</dbReference>
<dbReference type="AlphaFoldDB" id="A0A834XUA5"/>
<feature type="domain" description="Peptidase M13 C-terminal" evidence="2">
    <location>
        <begin position="89"/>
        <end position="285"/>
    </location>
</feature>
<dbReference type="SUPFAM" id="SSF55486">
    <property type="entry name" value="Metalloproteases ('zincins'), catalytic domain"/>
    <property type="match status" value="1"/>
</dbReference>
<dbReference type="OrthoDB" id="7867452at2759"/>
<dbReference type="InterPro" id="IPR024079">
    <property type="entry name" value="MetalloPept_cat_dom_sf"/>
</dbReference>
<evidence type="ECO:0000256" key="1">
    <source>
        <dbReference type="ARBA" id="ARBA00007357"/>
    </source>
</evidence>
<comment type="similarity">
    <text evidence="1">Belongs to the peptidase M13 family.</text>
</comment>
<dbReference type="Gene3D" id="3.40.390.10">
    <property type="entry name" value="Collagenase (Catalytic Domain)"/>
    <property type="match status" value="1"/>
</dbReference>
<dbReference type="InterPro" id="IPR000718">
    <property type="entry name" value="Peptidase_M13"/>
</dbReference>
<dbReference type="InterPro" id="IPR018497">
    <property type="entry name" value="Peptidase_M13_C"/>
</dbReference>
<sequence length="287" mass="33351">MGPINGRVGQDPTDVLHNMKYNIGYPDWYLNLTHVNTVDEKFNLQFDYFESYLAYNKYQMKRTFGLLSDTTDGNIYLSEWSSESILNANAYYDIHQNLMILPVGLLRFPFFHIDLPPVFVYSQVGVILAHEMSHAFTSRNSKEQFFIDDSQCFYKQYEKYEIIKNSINEPIYINENETLDENVADNLGLDLSYDLYKQMKKEGKIKELKIPGLQDFTDDQLFFLGFANTFCGDETRKHLLNPLAKTDHPPYKWRVNGAISNTKGFSKAFSCPPDAPMNPVNKCSIWR</sequence>
<evidence type="ECO:0000313" key="4">
    <source>
        <dbReference type="Proteomes" id="UP000639338"/>
    </source>
</evidence>
<proteinExistence type="inferred from homology"/>
<dbReference type="PROSITE" id="PS51885">
    <property type="entry name" value="NEPRILYSIN"/>
    <property type="match status" value="1"/>
</dbReference>
<accession>A0A834XUA5</accession>
<keyword evidence="4" id="KW-1185">Reference proteome</keyword>
<name>A0A834XUA5_APHGI</name>
<evidence type="ECO:0000259" key="2">
    <source>
        <dbReference type="Pfam" id="PF01431"/>
    </source>
</evidence>
<comment type="caution">
    <text evidence="3">The sequence shown here is derived from an EMBL/GenBank/DDBJ whole genome shotgun (WGS) entry which is preliminary data.</text>
</comment>
<organism evidence="3 4">
    <name type="scientific">Aphidius gifuensis</name>
    <name type="common">Parasitoid wasp</name>
    <dbReference type="NCBI Taxonomy" id="684658"/>
    <lineage>
        <taxon>Eukaryota</taxon>
        <taxon>Metazoa</taxon>
        <taxon>Ecdysozoa</taxon>
        <taxon>Arthropoda</taxon>
        <taxon>Hexapoda</taxon>
        <taxon>Insecta</taxon>
        <taxon>Pterygota</taxon>
        <taxon>Neoptera</taxon>
        <taxon>Endopterygota</taxon>
        <taxon>Hymenoptera</taxon>
        <taxon>Apocrita</taxon>
        <taxon>Ichneumonoidea</taxon>
        <taxon>Braconidae</taxon>
        <taxon>Aphidiinae</taxon>
        <taxon>Aphidius</taxon>
    </lineage>
</organism>
<dbReference type="PANTHER" id="PTHR11733:SF167">
    <property type="entry name" value="FI17812P1-RELATED"/>
    <property type="match status" value="1"/>
</dbReference>
<dbReference type="GO" id="GO:0005886">
    <property type="term" value="C:plasma membrane"/>
    <property type="evidence" value="ECO:0007669"/>
    <property type="project" value="TreeGrafter"/>
</dbReference>
<protein>
    <recommendedName>
        <fullName evidence="2">Peptidase M13 C-terminal domain-containing protein</fullName>
    </recommendedName>
</protein>
<gene>
    <name evidence="3" type="ORF">HCN44_010180</name>
</gene>
<evidence type="ECO:0000313" key="3">
    <source>
        <dbReference type="EMBL" id="KAF7993585.1"/>
    </source>
</evidence>
<dbReference type="PRINTS" id="PR00786">
    <property type="entry name" value="NEPRILYSIN"/>
</dbReference>
<dbReference type="EMBL" id="JACMRX010000003">
    <property type="protein sequence ID" value="KAF7993585.1"/>
    <property type="molecule type" value="Genomic_DNA"/>
</dbReference>
<dbReference type="PANTHER" id="PTHR11733">
    <property type="entry name" value="ZINC METALLOPROTEASE FAMILY M13 NEPRILYSIN-RELATED"/>
    <property type="match status" value="1"/>
</dbReference>
<dbReference type="GO" id="GO:0004222">
    <property type="term" value="F:metalloendopeptidase activity"/>
    <property type="evidence" value="ECO:0007669"/>
    <property type="project" value="InterPro"/>
</dbReference>